<name>A0A427Y559_9TREE</name>
<comment type="caution">
    <text evidence="2">The sequence shown here is derived from an EMBL/GenBank/DDBJ whole genome shotgun (WGS) entry which is preliminary data.</text>
</comment>
<accession>A0A427Y559</accession>
<dbReference type="Proteomes" id="UP000279236">
    <property type="component" value="Unassembled WGS sequence"/>
</dbReference>
<gene>
    <name evidence="2" type="ORF">EHS24_004460</name>
</gene>
<keyword evidence="3" id="KW-1185">Reference proteome</keyword>
<dbReference type="PANTHER" id="PTHR34706">
    <property type="entry name" value="SLR1338 PROTEIN"/>
    <property type="match status" value="1"/>
</dbReference>
<sequence length="475" mass="51864">MHPPAHAELNRALRPHHGVCEQDWFANANPPAGSFNFGAANAFASQSYQQQPMQQQWGPPQQPYNQYQPQTGYSQVPPQYGVSGSQPYQQAYGAAYGQQFQSSNQQQQQQHGGYNQPPQEQFGSGYSQQQQPYSVFPQQQTAFPQQTTFPPQQPPYGQQQQQPLAAHGSPSSGPNAQFVAGILADCVKDQGLECFYSDPYSLHSIAQRIVNSNAIGTLAASWRLPLELAADLAKIALFDVVVLCDDSASMKVQQKGERIEDLKTILGKVSEACALFDDDGIETRCLNTPIDGNHITSAAQAADWVGKLQYKGGTPIGTMLDQKILQPLVLSLARRGGLMKPVLVVIITDGAPGHEPHGTIAKVITAADAELKATRYGRGVVSYQFAQVGNDVKGTVQLDSACSAYRSAQKFLSSLDDHPQIGKLIDQVMDFEYEQEQMMTSTGLQLSPEMWLMKLLLGAIDSSYDSQDEGPKPTR</sequence>
<dbReference type="Gene3D" id="3.40.50.410">
    <property type="entry name" value="von Willebrand factor, type A domain"/>
    <property type="match status" value="1"/>
</dbReference>
<dbReference type="PANTHER" id="PTHR34706:SF2">
    <property type="entry name" value="RFEF"/>
    <property type="match status" value="1"/>
</dbReference>
<feature type="region of interest" description="Disordered" evidence="1">
    <location>
        <begin position="46"/>
        <end position="131"/>
    </location>
</feature>
<feature type="region of interest" description="Disordered" evidence="1">
    <location>
        <begin position="145"/>
        <end position="173"/>
    </location>
</feature>
<dbReference type="OrthoDB" id="2142040at2759"/>
<reference evidence="2 3" key="1">
    <citation type="submission" date="2018-11" db="EMBL/GenBank/DDBJ databases">
        <title>Genome sequence of Apiotrichum porosum DSM 27194.</title>
        <authorList>
            <person name="Aliyu H."/>
            <person name="Gorte O."/>
            <person name="Ochsenreither K."/>
        </authorList>
    </citation>
    <scope>NUCLEOTIDE SEQUENCE [LARGE SCALE GENOMIC DNA]</scope>
    <source>
        <strain evidence="2 3">DSM 27194</strain>
    </source>
</reference>
<organism evidence="2 3">
    <name type="scientific">Apiotrichum porosum</name>
    <dbReference type="NCBI Taxonomy" id="105984"/>
    <lineage>
        <taxon>Eukaryota</taxon>
        <taxon>Fungi</taxon>
        <taxon>Dikarya</taxon>
        <taxon>Basidiomycota</taxon>
        <taxon>Agaricomycotina</taxon>
        <taxon>Tremellomycetes</taxon>
        <taxon>Trichosporonales</taxon>
        <taxon>Trichosporonaceae</taxon>
        <taxon>Apiotrichum</taxon>
    </lineage>
</organism>
<dbReference type="GeneID" id="39589003"/>
<proteinExistence type="predicted"/>
<dbReference type="AlphaFoldDB" id="A0A427Y559"/>
<feature type="compositionally biased region" description="Low complexity" evidence="1">
    <location>
        <begin position="46"/>
        <end position="70"/>
    </location>
</feature>
<feature type="compositionally biased region" description="Low complexity" evidence="1">
    <location>
        <begin position="145"/>
        <end position="163"/>
    </location>
</feature>
<evidence type="ECO:0000256" key="1">
    <source>
        <dbReference type="SAM" id="MobiDB-lite"/>
    </source>
</evidence>
<feature type="compositionally biased region" description="Low complexity" evidence="1">
    <location>
        <begin position="84"/>
        <end position="131"/>
    </location>
</feature>
<evidence type="ECO:0008006" key="4">
    <source>
        <dbReference type="Google" id="ProtNLM"/>
    </source>
</evidence>
<dbReference type="InterPro" id="IPR036465">
    <property type="entry name" value="vWFA_dom_sf"/>
</dbReference>
<evidence type="ECO:0000313" key="3">
    <source>
        <dbReference type="Proteomes" id="UP000279236"/>
    </source>
</evidence>
<dbReference type="EMBL" id="RSCE01000002">
    <property type="protein sequence ID" value="RSH86223.1"/>
    <property type="molecule type" value="Genomic_DNA"/>
</dbReference>
<dbReference type="STRING" id="105984.A0A427Y559"/>
<dbReference type="SUPFAM" id="SSF53300">
    <property type="entry name" value="vWA-like"/>
    <property type="match status" value="1"/>
</dbReference>
<dbReference type="RefSeq" id="XP_028479008.1">
    <property type="nucleotide sequence ID" value="XM_028620036.1"/>
</dbReference>
<protein>
    <recommendedName>
        <fullName evidence="4">VWFA domain-containing protein</fullName>
    </recommendedName>
</protein>
<evidence type="ECO:0000313" key="2">
    <source>
        <dbReference type="EMBL" id="RSH86223.1"/>
    </source>
</evidence>